<dbReference type="Gene3D" id="1.10.420.10">
    <property type="entry name" value="Peroxidase, domain 2"/>
    <property type="match status" value="2"/>
</dbReference>
<feature type="site" description="Transition state stabilizer" evidence="8">
    <location>
        <position position="98"/>
    </location>
</feature>
<comment type="catalytic activity">
    <reaction evidence="7 8 9">
        <text>2 H2O2 = O2 + 2 H2O</text>
        <dbReference type="Rhea" id="RHEA:20309"/>
        <dbReference type="ChEBI" id="CHEBI:15377"/>
        <dbReference type="ChEBI" id="CHEBI:15379"/>
        <dbReference type="ChEBI" id="CHEBI:16240"/>
        <dbReference type="EC" id="1.11.1.21"/>
    </reaction>
</comment>
<reference evidence="11 12" key="1">
    <citation type="submission" date="2024-01" db="EMBL/GenBank/DDBJ databases">
        <title>Niabella digestum sp. nov., isolated from waste digestion system.</title>
        <authorList>
            <person name="Zhang L."/>
        </authorList>
    </citation>
    <scope>NUCLEOTIDE SEQUENCE [LARGE SCALE GENOMIC DNA]</scope>
    <source>
        <strain evidence="11 12">A18</strain>
    </source>
</reference>
<dbReference type="Gene3D" id="1.10.520.10">
    <property type="match status" value="2"/>
</dbReference>
<name>A0ABU7RGX8_9BACT</name>
<keyword evidence="12" id="KW-1185">Reference proteome</keyword>
<dbReference type="EMBL" id="JAZGLY010000004">
    <property type="protein sequence ID" value="MEE6187248.1"/>
    <property type="molecule type" value="Genomic_DNA"/>
</dbReference>
<comment type="similarity">
    <text evidence="8 9">Belongs to the peroxidase family. Peroxidase/catalase subfamily.</text>
</comment>
<dbReference type="CDD" id="cd08200">
    <property type="entry name" value="catalase_peroxidase_2"/>
    <property type="match status" value="1"/>
</dbReference>
<evidence type="ECO:0000256" key="9">
    <source>
        <dbReference type="RuleBase" id="RU003451"/>
    </source>
</evidence>
<evidence type="ECO:0000256" key="3">
    <source>
        <dbReference type="ARBA" id="ARBA00022723"/>
    </source>
</evidence>
<dbReference type="PROSITE" id="PS00435">
    <property type="entry name" value="PEROXIDASE_1"/>
    <property type="match status" value="1"/>
</dbReference>
<feature type="domain" description="Plant heme peroxidase family profile" evidence="10">
    <location>
        <begin position="135"/>
        <end position="472"/>
    </location>
</feature>
<evidence type="ECO:0000256" key="6">
    <source>
        <dbReference type="ARBA" id="ARBA00023324"/>
    </source>
</evidence>
<dbReference type="HAMAP" id="MF_01961">
    <property type="entry name" value="Catal_peroxid"/>
    <property type="match status" value="1"/>
</dbReference>
<keyword evidence="1 8" id="KW-0575">Peroxidase</keyword>
<dbReference type="PRINTS" id="PR00458">
    <property type="entry name" value="PEROXIDASE"/>
</dbReference>
<dbReference type="InterPro" id="IPR019793">
    <property type="entry name" value="Peroxidases_heam-ligand_BS"/>
</dbReference>
<keyword evidence="4 8" id="KW-0560">Oxidoreductase</keyword>
<evidence type="ECO:0000256" key="8">
    <source>
        <dbReference type="HAMAP-Rule" id="MF_01961"/>
    </source>
</evidence>
<comment type="subunit">
    <text evidence="8">Homodimer or homotetramer.</text>
</comment>
<dbReference type="InterPro" id="IPR002016">
    <property type="entry name" value="Haem_peroxidase"/>
</dbReference>
<evidence type="ECO:0000256" key="1">
    <source>
        <dbReference type="ARBA" id="ARBA00022559"/>
    </source>
</evidence>
<dbReference type="PROSITE" id="PS50873">
    <property type="entry name" value="PEROXIDASE_4"/>
    <property type="match status" value="1"/>
</dbReference>
<comment type="PTM">
    <text evidence="8">Formation of the three residue Trp-Tyr-Met cross-link is important for the catalase, but not the peroxidase activity of the enzyme.</text>
</comment>
<feature type="cross-link" description="Tryptophyl-tyrosyl-methioninium (Tyr-Met) (with Trp-101)" evidence="8">
    <location>
        <begin position="247"/>
        <end position="273"/>
    </location>
</feature>
<proteinExistence type="inferred from homology"/>
<evidence type="ECO:0000256" key="2">
    <source>
        <dbReference type="ARBA" id="ARBA00022617"/>
    </source>
</evidence>
<dbReference type="NCBIfam" id="NF011635">
    <property type="entry name" value="PRK15061.1"/>
    <property type="match status" value="1"/>
</dbReference>
<dbReference type="InterPro" id="IPR000763">
    <property type="entry name" value="Catalase_peroxidase"/>
</dbReference>
<dbReference type="Pfam" id="PF00141">
    <property type="entry name" value="peroxidase"/>
    <property type="match status" value="2"/>
</dbReference>
<dbReference type="PANTHER" id="PTHR30555">
    <property type="entry name" value="HYDROPEROXIDASE I, BIFUNCTIONAL CATALASE-PEROXIDASE"/>
    <property type="match status" value="1"/>
</dbReference>
<comment type="cofactor">
    <cofactor evidence="8">
        <name>heme b</name>
        <dbReference type="ChEBI" id="CHEBI:60344"/>
    </cofactor>
    <text evidence="8">Binds 1 heme b (iron(II)-protoporphyrin IX) group per dimer.</text>
</comment>
<evidence type="ECO:0000259" key="10">
    <source>
        <dbReference type="PROSITE" id="PS50873"/>
    </source>
</evidence>
<keyword evidence="2 8" id="KW-0349">Heme</keyword>
<dbReference type="SUPFAM" id="SSF48113">
    <property type="entry name" value="Heme-dependent peroxidases"/>
    <property type="match status" value="2"/>
</dbReference>
<keyword evidence="6 8" id="KW-0376">Hydrogen peroxide</keyword>
<dbReference type="EC" id="1.11.1.21" evidence="8 9"/>
<keyword evidence="3 8" id="KW-0479">Metal-binding</keyword>
<dbReference type="InterPro" id="IPR019794">
    <property type="entry name" value="Peroxidases_AS"/>
</dbReference>
<gene>
    <name evidence="8 11" type="primary">katG</name>
    <name evidence="11" type="ORF">V2H41_08185</name>
</gene>
<organism evidence="11 12">
    <name type="scientific">Niabella digestorum</name>
    <dbReference type="NCBI Taxonomy" id="3117701"/>
    <lineage>
        <taxon>Bacteria</taxon>
        <taxon>Pseudomonadati</taxon>
        <taxon>Bacteroidota</taxon>
        <taxon>Chitinophagia</taxon>
        <taxon>Chitinophagales</taxon>
        <taxon>Chitinophagaceae</taxon>
        <taxon>Niabella</taxon>
    </lineage>
</organism>
<feature type="active site" description="Proton acceptor" evidence="8">
    <location>
        <position position="102"/>
    </location>
</feature>
<dbReference type="PANTHER" id="PTHR30555:SF0">
    <property type="entry name" value="CATALASE-PEROXIDASE"/>
    <property type="match status" value="1"/>
</dbReference>
<accession>A0ABU7RGX8</accession>
<dbReference type="RefSeq" id="WP_330974657.1">
    <property type="nucleotide sequence ID" value="NZ_JAZGLY010000004.1"/>
</dbReference>
<comment type="catalytic activity">
    <reaction evidence="8 9">
        <text>H2O2 + AH2 = A + 2 H2O</text>
        <dbReference type="Rhea" id="RHEA:30275"/>
        <dbReference type="ChEBI" id="CHEBI:13193"/>
        <dbReference type="ChEBI" id="CHEBI:15377"/>
        <dbReference type="ChEBI" id="CHEBI:16240"/>
        <dbReference type="ChEBI" id="CHEBI:17499"/>
        <dbReference type="EC" id="1.11.1.21"/>
    </reaction>
</comment>
<dbReference type="PROSITE" id="PS00436">
    <property type="entry name" value="PEROXIDASE_2"/>
    <property type="match status" value="1"/>
</dbReference>
<evidence type="ECO:0000256" key="7">
    <source>
        <dbReference type="ARBA" id="ARBA00049145"/>
    </source>
</evidence>
<dbReference type="Proteomes" id="UP001357452">
    <property type="component" value="Unassembled WGS sequence"/>
</dbReference>
<dbReference type="NCBIfam" id="TIGR00198">
    <property type="entry name" value="cat_per_HPI"/>
    <property type="match status" value="1"/>
</dbReference>
<dbReference type="CDD" id="cd00649">
    <property type="entry name" value="catalase_peroxidase_1"/>
    <property type="match status" value="1"/>
</dbReference>
<dbReference type="PRINTS" id="PR00460">
    <property type="entry name" value="BPEROXIDASE"/>
</dbReference>
<sequence length="755" mass="83726">MEKNANDISKCLFHNGSMDKGVAGTGTQNKDWWPDQLRLHILRQHSSLSDPMDKDFNYAEAFQSLDLNAVKEDIKQVLTTSQDWWPADFGHYGPLIIRMAWHSAGTYRIQDGRGGGGRGQQRFAPLNSWPDNVNLDKARRLLWPVKQKYGRKLSWADLMILAGNVALESMGLKTFGFGGGREDTWEADQDVYWGSETTWLGGDKRYAHGSAGVEGEGVLVSEDDADGKIHSRNLENPLAAVQMGLIYVNPEGPDGNPDPVASAKDIRDTFTRMGMTDEETVALIAGGHTFGKTHGAGPADHVGKEPEAADLEEQGLGWKSTYGTGKGGDTITSGLEVTWTSKPTEWSNLYLSYLFGFEWELTKSPAGAHQWVAKNVGEIIPHAHDPNKKVKPTMLTTDLALRYDPIYEKIARRYLEHPDEFADAFAKAWFKLTHRDMGPKSRYLGPEVPEEDLIWQDPVPAGNYNLTEDEINKVKARIEATGLSVSEMVFTAWASASTFRGSDKRGGANGARIRLAPQRNWEVNNPALLNKVLEALEIVKTDVNNAGIDISLADIIVLAGNVGLEKAIQAAGFDFKVPFLPGRGDASQEQTDEWAFSFLEPKVDGFRNFKKGYTPFSTEAALIDRAQLLTLTIPEMTVLIGGLRVLGTNTDGSQNGVFTDRVGVLSNDFFVNLLDMATEWKVVEGSHRELYQGFDRKTGELRWTGTRADLVFGSNSELRAVAEVYACDDAKEKFVKDFIAAWYKVMNLDRFDVKQ</sequence>
<comment type="function">
    <text evidence="8">Bifunctional enzyme with both catalase and broad-spectrum peroxidase activity.</text>
</comment>
<dbReference type="GO" id="GO:0004601">
    <property type="term" value="F:peroxidase activity"/>
    <property type="evidence" value="ECO:0007669"/>
    <property type="project" value="UniProtKB-KW"/>
</dbReference>
<protein>
    <recommendedName>
        <fullName evidence="8 9">Catalase-peroxidase</fullName>
        <shortName evidence="8">CP</shortName>
        <ecNumber evidence="8 9">1.11.1.21</ecNumber>
    </recommendedName>
    <alternativeName>
        <fullName evidence="8">Peroxidase/catalase</fullName>
    </alternativeName>
</protein>
<evidence type="ECO:0000313" key="12">
    <source>
        <dbReference type="Proteomes" id="UP001357452"/>
    </source>
</evidence>
<evidence type="ECO:0000256" key="4">
    <source>
        <dbReference type="ARBA" id="ARBA00023002"/>
    </source>
</evidence>
<feature type="binding site" description="axial binding residue" evidence="8">
    <location>
        <position position="288"/>
    </location>
    <ligand>
        <name>heme b</name>
        <dbReference type="ChEBI" id="CHEBI:60344"/>
    </ligand>
    <ligandPart>
        <name>Fe</name>
        <dbReference type="ChEBI" id="CHEBI:18248"/>
    </ligandPart>
</feature>
<keyword evidence="5 8" id="KW-0408">Iron</keyword>
<evidence type="ECO:0000256" key="5">
    <source>
        <dbReference type="ARBA" id="ARBA00023004"/>
    </source>
</evidence>
<dbReference type="InterPro" id="IPR010255">
    <property type="entry name" value="Haem_peroxidase_sf"/>
</dbReference>
<evidence type="ECO:0000313" key="11">
    <source>
        <dbReference type="EMBL" id="MEE6187248.1"/>
    </source>
</evidence>
<comment type="caution">
    <text evidence="11">The sequence shown here is derived from an EMBL/GenBank/DDBJ whole genome shotgun (WGS) entry which is preliminary data.</text>
</comment>
<comment type="caution">
    <text evidence="8">Lacks conserved residue(s) required for the propagation of feature annotation.</text>
</comment>